<dbReference type="Gene3D" id="3.40.50.720">
    <property type="entry name" value="NAD(P)-binding Rossmann-like Domain"/>
    <property type="match status" value="1"/>
</dbReference>
<comment type="similarity">
    <text evidence="3">Belongs to the LDH/MDH superfamily.</text>
</comment>
<dbReference type="SUPFAM" id="SSF56327">
    <property type="entry name" value="LDH C-terminal domain-like"/>
    <property type="match status" value="1"/>
</dbReference>
<feature type="domain" description="Lactate/malate dehydrogenase N-terminal" evidence="4">
    <location>
        <begin position="49"/>
        <end position="186"/>
    </location>
</feature>
<dbReference type="Proteomes" id="UP000694904">
    <property type="component" value="Chromosome 5"/>
</dbReference>
<reference evidence="7" key="3">
    <citation type="submission" date="2025-08" db="UniProtKB">
        <authorList>
            <consortium name="RefSeq"/>
        </authorList>
    </citation>
    <scope>IDENTIFICATION</scope>
    <source>
        <tissue evidence="7">Whole organism</tissue>
    </source>
</reference>
<dbReference type="Pfam" id="PF02866">
    <property type="entry name" value="Ldh_1_C"/>
    <property type="match status" value="1"/>
</dbReference>
<dbReference type="InterPro" id="IPR001557">
    <property type="entry name" value="L-lactate/malate_DH"/>
</dbReference>
<dbReference type="PANTHER" id="PTHR43128">
    <property type="entry name" value="L-2-HYDROXYCARBOXYLATE DEHYDROGENASE (NAD(P)(+))"/>
    <property type="match status" value="1"/>
</dbReference>
<dbReference type="GeneID" id="108614998"/>
<dbReference type="RefSeq" id="XP_017864715.1">
    <property type="nucleotide sequence ID" value="XM_018009226.1"/>
</dbReference>
<dbReference type="Gene3D" id="3.90.110.10">
    <property type="entry name" value="Lactate dehydrogenase/glycoside hydrolase, family 4, C-terminal"/>
    <property type="match status" value="1"/>
</dbReference>
<feature type="domain" description="Lactate/malate dehydrogenase C-terminal" evidence="5">
    <location>
        <begin position="191"/>
        <end position="352"/>
    </location>
</feature>
<reference evidence="6" key="1">
    <citation type="journal article" date="1997" name="Nucleic Acids Res.">
        <title>tRNAscan-SE: a program for improved detection of transfer RNA genes in genomic sequence.</title>
        <authorList>
            <person name="Lowe T.M."/>
            <person name="Eddy S.R."/>
        </authorList>
    </citation>
    <scope>NUCLEOTIDE SEQUENCE [LARGE SCALE GENOMIC DNA]</scope>
</reference>
<evidence type="ECO:0000313" key="7">
    <source>
        <dbReference type="RefSeq" id="XP_017864715.1"/>
    </source>
</evidence>
<proteinExistence type="inferred from homology"/>
<evidence type="ECO:0000259" key="5">
    <source>
        <dbReference type="Pfam" id="PF02866"/>
    </source>
</evidence>
<dbReference type="InterPro" id="IPR015955">
    <property type="entry name" value="Lactate_DH/Glyco_Ohase_4_C"/>
</dbReference>
<reference evidence="6" key="2">
    <citation type="journal article" date="2016" name="G3 (Bethesda)">
        <title>Genome Evolution in Three Species of Cactophilic Drosophila.</title>
        <authorList>
            <person name="Sanchez-Flores A."/>
            <person name="Penazola F."/>
            <person name="Carpinteyro-Ponce J."/>
            <person name="Nazario-Yepiz N."/>
            <person name="Abreu-Goodger C."/>
            <person name="Machado C.A."/>
            <person name="Markow T.A."/>
        </authorList>
    </citation>
    <scope>NUCLEOTIDE SEQUENCE [LARGE SCALE GENOMIC DNA]</scope>
</reference>
<evidence type="ECO:0000256" key="3">
    <source>
        <dbReference type="RuleBase" id="RU003369"/>
    </source>
</evidence>
<gene>
    <name evidence="7" type="primary">LOC108614998</name>
</gene>
<accession>A0ABM1PBX9</accession>
<protein>
    <submittedName>
        <fullName evidence="7">L-lactate dehydrogenase B chain</fullName>
    </submittedName>
</protein>
<dbReference type="InterPro" id="IPR036291">
    <property type="entry name" value="NAD(P)-bd_dom_sf"/>
</dbReference>
<sequence length="359" mass="38911">MRQLPLCATQILYITRSASSSCNDDKLLNAFRTCLFKRLKQQEVQPGNKVSIIGSGAVGMACAVALLSKGITNDIALYDINKDLCTAESADLVHGSLFLNNCNVAKCCDIGSTRDSRVVVVTSGVRPKANEKPSEVAQKTADIIKCVMPSLVKESPKAVFIIVSNPSDVMAWVAHKISKLPYERCISTGCHLDTARFRLFIAQLLGVATSSVNAFVLGENGERSVPMWSSVTVGGVRLEQLVPKIGTSEDPMQWCKVHKDVVEAAAKVIALKGYTNWAIGHAVADVVSAIFENSNRILSLSTNAKGMCGIKDDIFLSLPCIVNKWGLFGIIRPHLSKWESNAMKKSAEQVLKAQCDIKL</sequence>
<evidence type="ECO:0000256" key="2">
    <source>
        <dbReference type="ARBA" id="ARBA00023027"/>
    </source>
</evidence>
<dbReference type="InterPro" id="IPR022383">
    <property type="entry name" value="Lactate/malate_DH_C"/>
</dbReference>
<organism evidence="6 7">
    <name type="scientific">Drosophila arizonae</name>
    <name type="common">Fruit fly</name>
    <dbReference type="NCBI Taxonomy" id="7263"/>
    <lineage>
        <taxon>Eukaryota</taxon>
        <taxon>Metazoa</taxon>
        <taxon>Ecdysozoa</taxon>
        <taxon>Arthropoda</taxon>
        <taxon>Hexapoda</taxon>
        <taxon>Insecta</taxon>
        <taxon>Pterygota</taxon>
        <taxon>Neoptera</taxon>
        <taxon>Endopterygota</taxon>
        <taxon>Diptera</taxon>
        <taxon>Brachycera</taxon>
        <taxon>Muscomorpha</taxon>
        <taxon>Ephydroidea</taxon>
        <taxon>Drosophilidae</taxon>
        <taxon>Drosophila</taxon>
    </lineage>
</organism>
<keyword evidence="2" id="KW-0520">NAD</keyword>
<evidence type="ECO:0000256" key="1">
    <source>
        <dbReference type="ARBA" id="ARBA00023002"/>
    </source>
</evidence>
<dbReference type="InterPro" id="IPR001236">
    <property type="entry name" value="Lactate/malate_DH_N"/>
</dbReference>
<dbReference type="PRINTS" id="PR00086">
    <property type="entry name" value="LLDHDRGNASE"/>
</dbReference>
<keyword evidence="1 3" id="KW-0560">Oxidoreductase</keyword>
<dbReference type="PANTHER" id="PTHR43128:SF16">
    <property type="entry name" value="L-LACTATE DEHYDROGENASE"/>
    <property type="match status" value="1"/>
</dbReference>
<evidence type="ECO:0000313" key="6">
    <source>
        <dbReference type="Proteomes" id="UP000694904"/>
    </source>
</evidence>
<dbReference type="Pfam" id="PF00056">
    <property type="entry name" value="Ldh_1_N"/>
    <property type="match status" value="1"/>
</dbReference>
<dbReference type="SUPFAM" id="SSF51735">
    <property type="entry name" value="NAD(P)-binding Rossmann-fold domains"/>
    <property type="match status" value="1"/>
</dbReference>
<keyword evidence="6" id="KW-1185">Reference proteome</keyword>
<dbReference type="PIRSF" id="PIRSF000102">
    <property type="entry name" value="Lac_mal_DH"/>
    <property type="match status" value="1"/>
</dbReference>
<name>A0ABM1PBX9_DROAR</name>
<dbReference type="CDD" id="cd05293">
    <property type="entry name" value="LDH_1"/>
    <property type="match status" value="1"/>
</dbReference>
<evidence type="ECO:0000259" key="4">
    <source>
        <dbReference type="Pfam" id="PF00056"/>
    </source>
</evidence>